<proteinExistence type="inferred from homology"/>
<dbReference type="InterPro" id="IPR014244">
    <property type="entry name" value="RNA_pol_sigma-I"/>
</dbReference>
<dbReference type="InterPro" id="IPR013325">
    <property type="entry name" value="RNA_pol_sigma_r2"/>
</dbReference>
<evidence type="ECO:0000313" key="7">
    <source>
        <dbReference type="EMBL" id="KNY28128.1"/>
    </source>
</evidence>
<dbReference type="PATRIC" id="fig|398512.5.peg.3558"/>
<dbReference type="AlphaFoldDB" id="A0A0L6JQR3"/>
<protein>
    <recommendedName>
        <fullName evidence="6">RNA polymerase sigma factor SigI</fullName>
    </recommendedName>
</protein>
<dbReference type="Proteomes" id="UP000036923">
    <property type="component" value="Unassembled WGS sequence"/>
</dbReference>
<dbReference type="EMBL" id="LGTC01000001">
    <property type="protein sequence ID" value="KNY28128.1"/>
    <property type="molecule type" value="Genomic_DNA"/>
</dbReference>
<dbReference type="NCBIfam" id="TIGR02895">
    <property type="entry name" value="spore_sigI"/>
    <property type="match status" value="1"/>
</dbReference>
<feature type="short sequence motif" description="Polymerase core binding" evidence="6">
    <location>
        <begin position="59"/>
        <end position="72"/>
    </location>
</feature>
<dbReference type="SUPFAM" id="SSF88946">
    <property type="entry name" value="Sigma2 domain of RNA polymerase sigma factors"/>
    <property type="match status" value="1"/>
</dbReference>
<dbReference type="STRING" id="398512.Bccel_3399"/>
<keyword evidence="3 6" id="KW-0731">Sigma factor</keyword>
<comment type="caution">
    <text evidence="7">The sequence shown here is derived from an EMBL/GenBank/DDBJ whole genome shotgun (WGS) entry which is preliminary data.</text>
</comment>
<keyword evidence="5 6" id="KW-0804">Transcription</keyword>
<dbReference type="PIRSF" id="PIRSF038953">
    <property type="entry name" value="SigI"/>
    <property type="match status" value="1"/>
</dbReference>
<evidence type="ECO:0000256" key="2">
    <source>
        <dbReference type="ARBA" id="ARBA00023015"/>
    </source>
</evidence>
<gene>
    <name evidence="6" type="primary">sigI</name>
    <name evidence="7" type="ORF">Bccel_3399</name>
</gene>
<keyword evidence="2 6" id="KW-0805">Transcription regulation</keyword>
<accession>A0A0L6JQR3</accession>
<evidence type="ECO:0000256" key="4">
    <source>
        <dbReference type="ARBA" id="ARBA00023125"/>
    </source>
</evidence>
<organism evidence="7 8">
    <name type="scientific">Pseudobacteroides cellulosolvens ATCC 35603 = DSM 2933</name>
    <dbReference type="NCBI Taxonomy" id="398512"/>
    <lineage>
        <taxon>Bacteria</taxon>
        <taxon>Bacillati</taxon>
        <taxon>Bacillota</taxon>
        <taxon>Clostridia</taxon>
        <taxon>Eubacteriales</taxon>
        <taxon>Oscillospiraceae</taxon>
        <taxon>Pseudobacteroides</taxon>
    </lineage>
</organism>
<comment type="function">
    <text evidence="6">Sigma factors are initiation factors that promote the attachment of RNA polymerase to specific initiation sites and are then released.</text>
</comment>
<keyword evidence="6" id="KW-0346">Stress response</keyword>
<evidence type="ECO:0000256" key="3">
    <source>
        <dbReference type="ARBA" id="ARBA00023082"/>
    </source>
</evidence>
<keyword evidence="8" id="KW-1185">Reference proteome</keyword>
<dbReference type="GO" id="GO:0003677">
    <property type="term" value="F:DNA binding"/>
    <property type="evidence" value="ECO:0007669"/>
    <property type="project" value="UniProtKB-UniRule"/>
</dbReference>
<evidence type="ECO:0000256" key="5">
    <source>
        <dbReference type="ARBA" id="ARBA00023163"/>
    </source>
</evidence>
<evidence type="ECO:0000256" key="6">
    <source>
        <dbReference type="HAMAP-Rule" id="MF_02064"/>
    </source>
</evidence>
<reference evidence="8" key="1">
    <citation type="submission" date="2015-07" db="EMBL/GenBank/DDBJ databases">
        <title>Near-Complete Genome Sequence of the Cellulolytic Bacterium Bacteroides (Pseudobacteroides) cellulosolvens ATCC 35603.</title>
        <authorList>
            <person name="Dassa B."/>
            <person name="Utturkar S.M."/>
            <person name="Klingeman D.M."/>
            <person name="Hurt R.A."/>
            <person name="Keller M."/>
            <person name="Xu J."/>
            <person name="Reddy Y.H.K."/>
            <person name="Borovok I."/>
            <person name="Grinberg I.R."/>
            <person name="Lamed R."/>
            <person name="Zhivin O."/>
            <person name="Bayer E.A."/>
            <person name="Brown S.D."/>
        </authorList>
    </citation>
    <scope>NUCLEOTIDE SEQUENCE [LARGE SCALE GENOMIC DNA]</scope>
    <source>
        <strain evidence="8">DSM 2933</strain>
    </source>
</reference>
<evidence type="ECO:0000313" key="8">
    <source>
        <dbReference type="Proteomes" id="UP000036923"/>
    </source>
</evidence>
<name>A0A0L6JQR3_9FIRM</name>
<sequence length="245" mass="28375">MFGIKRNKKIQTGSLEETIKEIKLGNSQLKELLIENYKPFILKCVSKTSKKFIDTYNSEEYSIGLIAFNEAIECYEANKNAHFLTFAEMVIDRRVKNYLKKEQKHKNVIPITNYLSNEDQGMNIIENDSMIIHFDQVETRSEIEQFKKDLGKFDIRFEDLINVSPKHKDARISCIKIAKFITSDISLFSRLVEKKNLPVKDILSNIDVSERTLERNRKYIIAACLVIKSDLEIVKGFLLDLEGGV</sequence>
<dbReference type="Gene3D" id="1.10.1740.10">
    <property type="match status" value="1"/>
</dbReference>
<keyword evidence="1 6" id="KW-0963">Cytoplasm</keyword>
<dbReference type="RefSeq" id="WP_036939169.1">
    <property type="nucleotide sequence ID" value="NZ_JQKC01000008.1"/>
</dbReference>
<comment type="activity regulation">
    <text evidence="6">Negatively regulated by the anti-sigma-I factor RsgI.</text>
</comment>
<comment type="subunit">
    <text evidence="6">Interacts with RsgI.</text>
</comment>
<dbReference type="GO" id="GO:0016987">
    <property type="term" value="F:sigma factor activity"/>
    <property type="evidence" value="ECO:0007669"/>
    <property type="project" value="UniProtKB-UniRule"/>
</dbReference>
<dbReference type="HAMAP" id="MF_02064">
    <property type="entry name" value="Sigma70_SigI"/>
    <property type="match status" value="1"/>
</dbReference>
<dbReference type="GO" id="GO:0006352">
    <property type="term" value="P:DNA-templated transcription initiation"/>
    <property type="evidence" value="ECO:0007669"/>
    <property type="project" value="UniProtKB-UniRule"/>
</dbReference>
<dbReference type="GO" id="GO:0005737">
    <property type="term" value="C:cytoplasm"/>
    <property type="evidence" value="ECO:0007669"/>
    <property type="project" value="UniProtKB-SubCell"/>
</dbReference>
<comment type="similarity">
    <text evidence="6">Belongs to the sigma-70 factor family. SigI subfamily.</text>
</comment>
<dbReference type="OrthoDB" id="3190733at2"/>
<comment type="subcellular location">
    <subcellularLocation>
        <location evidence="6">Cytoplasm</location>
    </subcellularLocation>
</comment>
<feature type="DNA-binding region" description="H-T-H motif" evidence="6">
    <location>
        <begin position="199"/>
        <end position="218"/>
    </location>
</feature>
<keyword evidence="4 6" id="KW-0238">DNA-binding</keyword>
<dbReference type="eggNOG" id="COG1191">
    <property type="taxonomic scope" value="Bacteria"/>
</dbReference>
<evidence type="ECO:0000256" key="1">
    <source>
        <dbReference type="ARBA" id="ARBA00022490"/>
    </source>
</evidence>